<dbReference type="InterPro" id="IPR050188">
    <property type="entry name" value="RluA_PseudoU_synthase"/>
</dbReference>
<sequence length="293" mass="33419">MVTIMPEFTSPFDIHLTVENTDSSAVDLLAEATGLSKQHIKQVMQKGAVWLEEKKTGKPRRLRRASKTPAVGDELHLYYDSRVLESIPAPPQLIADQGEYSIWYKPYGLFSQGSKWGDHCTIQRWVEQNLTPQRPAFVVHRLDRAATGLIIIAHQKHMASKLAKLFAQREMEKHYQVIVHGQFPESTWPKKMDTDIDGRSARSYASLLEYNEEKNYSLLEVRIDTGRKHQIRKHLLSIGFPVVGDRLYAGEGQQEEGEENLQLTASSLTFVCPVTQQEKHFKLPEVLALKLCL</sequence>
<dbReference type="Gene3D" id="3.30.2350.10">
    <property type="entry name" value="Pseudouridine synthase"/>
    <property type="match status" value="1"/>
</dbReference>
<dbReference type="AlphaFoldDB" id="A0A3B1A9Z2"/>
<dbReference type="InterPro" id="IPR020103">
    <property type="entry name" value="PsdUridine_synth_cat_dom_sf"/>
</dbReference>
<dbReference type="PANTHER" id="PTHR21600">
    <property type="entry name" value="MITOCHONDRIAL RNA PSEUDOURIDINE SYNTHASE"/>
    <property type="match status" value="1"/>
</dbReference>
<name>A0A3B1A9Z2_9ZZZZ</name>
<dbReference type="SUPFAM" id="SSF55120">
    <property type="entry name" value="Pseudouridine synthase"/>
    <property type="match status" value="1"/>
</dbReference>
<dbReference type="GO" id="GO:0001522">
    <property type="term" value="P:pseudouridine synthesis"/>
    <property type="evidence" value="ECO:0007669"/>
    <property type="project" value="InterPro"/>
</dbReference>
<dbReference type="EMBL" id="UOFV01000327">
    <property type="protein sequence ID" value="VAX02586.1"/>
    <property type="molecule type" value="Genomic_DNA"/>
</dbReference>
<protein>
    <submittedName>
        <fullName evidence="2">Pseudouridine synthase</fullName>
    </submittedName>
</protein>
<dbReference type="GO" id="GO:0003723">
    <property type="term" value="F:RNA binding"/>
    <property type="evidence" value="ECO:0007669"/>
    <property type="project" value="InterPro"/>
</dbReference>
<feature type="domain" description="Pseudouridine synthase RsuA/RluA-like" evidence="1">
    <location>
        <begin position="100"/>
        <end position="236"/>
    </location>
</feature>
<dbReference type="GO" id="GO:0009982">
    <property type="term" value="F:pseudouridine synthase activity"/>
    <property type="evidence" value="ECO:0007669"/>
    <property type="project" value="InterPro"/>
</dbReference>
<proteinExistence type="predicted"/>
<dbReference type="CDD" id="cd02869">
    <property type="entry name" value="PseudoU_synth_RluA_like"/>
    <property type="match status" value="1"/>
</dbReference>
<gene>
    <name evidence="2" type="ORF">MNBD_GAMMA19-2230</name>
</gene>
<reference evidence="2" key="1">
    <citation type="submission" date="2018-06" db="EMBL/GenBank/DDBJ databases">
        <authorList>
            <person name="Zhirakovskaya E."/>
        </authorList>
    </citation>
    <scope>NUCLEOTIDE SEQUENCE</scope>
</reference>
<dbReference type="InterPro" id="IPR006145">
    <property type="entry name" value="PsdUridine_synth_RsuA/RluA"/>
</dbReference>
<accession>A0A3B1A9Z2</accession>
<evidence type="ECO:0000313" key="2">
    <source>
        <dbReference type="EMBL" id="VAX02586.1"/>
    </source>
</evidence>
<organism evidence="2">
    <name type="scientific">hydrothermal vent metagenome</name>
    <dbReference type="NCBI Taxonomy" id="652676"/>
    <lineage>
        <taxon>unclassified sequences</taxon>
        <taxon>metagenomes</taxon>
        <taxon>ecological metagenomes</taxon>
    </lineage>
</organism>
<dbReference type="Pfam" id="PF00849">
    <property type="entry name" value="PseudoU_synth_2"/>
    <property type="match status" value="1"/>
</dbReference>
<evidence type="ECO:0000259" key="1">
    <source>
        <dbReference type="Pfam" id="PF00849"/>
    </source>
</evidence>